<feature type="transmembrane region" description="Helical" evidence="6">
    <location>
        <begin position="132"/>
        <end position="152"/>
    </location>
</feature>
<dbReference type="GeneID" id="71983996"/>
<keyword evidence="4 6" id="KW-0472">Membrane</keyword>
<feature type="transmembrane region" description="Helical" evidence="6">
    <location>
        <begin position="106"/>
        <end position="125"/>
    </location>
</feature>
<name>A0A9Q8P7L9_PASFU</name>
<dbReference type="EMBL" id="CP090166">
    <property type="protein sequence ID" value="UJO16259.1"/>
    <property type="molecule type" value="Genomic_DNA"/>
</dbReference>
<feature type="transmembrane region" description="Helical" evidence="6">
    <location>
        <begin position="202"/>
        <end position="224"/>
    </location>
</feature>
<feature type="transmembrane region" description="Helical" evidence="6">
    <location>
        <begin position="61"/>
        <end position="86"/>
    </location>
</feature>
<dbReference type="InterPro" id="IPR011701">
    <property type="entry name" value="MFS"/>
</dbReference>
<feature type="transmembrane region" description="Helical" evidence="6">
    <location>
        <begin position="393"/>
        <end position="414"/>
    </location>
</feature>
<dbReference type="Pfam" id="PF07690">
    <property type="entry name" value="MFS_1"/>
    <property type="match status" value="1"/>
</dbReference>
<dbReference type="KEGG" id="ffu:CLAFUR5_04118"/>
<feature type="transmembrane region" description="Helical" evidence="6">
    <location>
        <begin position="363"/>
        <end position="387"/>
    </location>
</feature>
<dbReference type="OrthoDB" id="2130629at2759"/>
<dbReference type="GO" id="GO:0016020">
    <property type="term" value="C:membrane"/>
    <property type="evidence" value="ECO:0007669"/>
    <property type="project" value="UniProtKB-SubCell"/>
</dbReference>
<dbReference type="PANTHER" id="PTHR42718:SF27">
    <property type="entry name" value="TRANSPORTER, PUTATIVE-RELATED"/>
    <property type="match status" value="1"/>
</dbReference>
<dbReference type="Gene3D" id="1.20.1250.20">
    <property type="entry name" value="MFS general substrate transporter like domains"/>
    <property type="match status" value="1"/>
</dbReference>
<keyword evidence="3 6" id="KW-1133">Transmembrane helix</keyword>
<feature type="transmembrane region" description="Helical" evidence="6">
    <location>
        <begin position="244"/>
        <end position="266"/>
    </location>
</feature>
<evidence type="ECO:0000256" key="2">
    <source>
        <dbReference type="ARBA" id="ARBA00022692"/>
    </source>
</evidence>
<comment type="subcellular location">
    <subcellularLocation>
        <location evidence="1">Membrane</location>
        <topology evidence="1">Multi-pass membrane protein</topology>
    </subcellularLocation>
</comment>
<reference evidence="7" key="2">
    <citation type="journal article" date="2022" name="Microb. Genom.">
        <title>A chromosome-scale genome assembly of the tomato pathogen Cladosporium fulvum reveals a compartmentalized genome architecture and the presence of a dispensable chromosome.</title>
        <authorList>
            <person name="Zaccaron A.Z."/>
            <person name="Chen L.H."/>
            <person name="Samaras A."/>
            <person name="Stergiopoulos I."/>
        </authorList>
    </citation>
    <scope>NUCLEOTIDE SEQUENCE</scope>
    <source>
        <strain evidence="7">Race5_Kim</strain>
    </source>
</reference>
<dbReference type="PANTHER" id="PTHR42718">
    <property type="entry name" value="MAJOR FACILITATOR SUPERFAMILY MULTIDRUG TRANSPORTER MFSC"/>
    <property type="match status" value="1"/>
</dbReference>
<keyword evidence="8" id="KW-1185">Reference proteome</keyword>
<dbReference type="RefSeq" id="XP_047760625.1">
    <property type="nucleotide sequence ID" value="XM_047903266.1"/>
</dbReference>
<evidence type="ECO:0000313" key="8">
    <source>
        <dbReference type="Proteomes" id="UP000756132"/>
    </source>
</evidence>
<feature type="transmembrane region" description="Helical" evidence="6">
    <location>
        <begin position="278"/>
        <end position="296"/>
    </location>
</feature>
<feature type="transmembrane region" description="Helical" evidence="6">
    <location>
        <begin position="473"/>
        <end position="493"/>
    </location>
</feature>
<dbReference type="AlphaFoldDB" id="A0A9Q8P7L9"/>
<evidence type="ECO:0000256" key="6">
    <source>
        <dbReference type="SAM" id="Phobius"/>
    </source>
</evidence>
<reference evidence="7" key="1">
    <citation type="submission" date="2021-12" db="EMBL/GenBank/DDBJ databases">
        <authorList>
            <person name="Zaccaron A."/>
            <person name="Stergiopoulos I."/>
        </authorList>
    </citation>
    <scope>NUCLEOTIDE SEQUENCE</scope>
    <source>
        <strain evidence="7">Race5_Kim</strain>
    </source>
</reference>
<gene>
    <name evidence="7" type="ORF">CLAFUR5_04118</name>
</gene>
<feature type="region of interest" description="Disordered" evidence="5">
    <location>
        <begin position="29"/>
        <end position="54"/>
    </location>
</feature>
<proteinExistence type="predicted"/>
<evidence type="ECO:0000256" key="5">
    <source>
        <dbReference type="SAM" id="MobiDB-lite"/>
    </source>
</evidence>
<feature type="transmembrane region" description="Helical" evidence="6">
    <location>
        <begin position="316"/>
        <end position="343"/>
    </location>
</feature>
<evidence type="ECO:0000256" key="3">
    <source>
        <dbReference type="ARBA" id="ARBA00022989"/>
    </source>
</evidence>
<evidence type="ECO:0000256" key="1">
    <source>
        <dbReference type="ARBA" id="ARBA00004141"/>
    </source>
</evidence>
<keyword evidence="2 6" id="KW-0812">Transmembrane</keyword>
<feature type="transmembrane region" description="Helical" evidence="6">
    <location>
        <begin position="426"/>
        <end position="448"/>
    </location>
</feature>
<dbReference type="Proteomes" id="UP000756132">
    <property type="component" value="Chromosome 4"/>
</dbReference>
<accession>A0A9Q8P7L9</accession>
<dbReference type="InterPro" id="IPR036259">
    <property type="entry name" value="MFS_trans_sf"/>
</dbReference>
<dbReference type="SUPFAM" id="SSF103473">
    <property type="entry name" value="MFS general substrate transporter"/>
    <property type="match status" value="1"/>
</dbReference>
<sequence>MATQTTIELQPMGREEQIAKTILPEIAESSERTLDSGPPSSSPPSTLDHEPPTPKLATSRAWIVITQLCGINFISSFSNGLLTIGLPEISRDLMIPSQLSLWPNSVFYLTAGSCLLLAGSIVDVIGPRRVNLPGALILGVFILACGLSRNAIDLVMFRALQGIANAMIMPRAVSIIFLAMPLGFAFGLVLGGVFQNGTGWGVGFYAGGATGLLFFLVSIWALSADLRLVSMEEVMKRLGTEIDWVGAGMASTALALFSYVLAHKILSADTSRIEDSETIGLLIFSISLLIGFPLWMQLQQKRGRPPLIPNHIWNNWSFTSVCLMILLANAVVNCMELFCSLFFQEVQLLSAIEASIRVLPQILVGTSLNFLTGVSVNTVPIMPAVVISSFCAFWAQILAPLAVDILFTVGTLVVSSAFPQRTQAMAGAVFSTFSQIGSSIGFCVTQVVSSSVTAESSFENKSSPQALMKGYRATFWTLFAWMIATCVIAGVGLRKVGKVGVQRD</sequence>
<feature type="transmembrane region" description="Helical" evidence="6">
    <location>
        <begin position="172"/>
        <end position="190"/>
    </location>
</feature>
<evidence type="ECO:0000313" key="7">
    <source>
        <dbReference type="EMBL" id="UJO16259.1"/>
    </source>
</evidence>
<dbReference type="GO" id="GO:0022857">
    <property type="term" value="F:transmembrane transporter activity"/>
    <property type="evidence" value="ECO:0007669"/>
    <property type="project" value="InterPro"/>
</dbReference>
<protein>
    <submittedName>
        <fullName evidence="7">MFS-type transporter 1</fullName>
    </submittedName>
</protein>
<organism evidence="7 8">
    <name type="scientific">Passalora fulva</name>
    <name type="common">Tomato leaf mold</name>
    <name type="synonym">Cladosporium fulvum</name>
    <dbReference type="NCBI Taxonomy" id="5499"/>
    <lineage>
        <taxon>Eukaryota</taxon>
        <taxon>Fungi</taxon>
        <taxon>Dikarya</taxon>
        <taxon>Ascomycota</taxon>
        <taxon>Pezizomycotina</taxon>
        <taxon>Dothideomycetes</taxon>
        <taxon>Dothideomycetidae</taxon>
        <taxon>Mycosphaerellales</taxon>
        <taxon>Mycosphaerellaceae</taxon>
        <taxon>Fulvia</taxon>
    </lineage>
</organism>
<evidence type="ECO:0000256" key="4">
    <source>
        <dbReference type="ARBA" id="ARBA00023136"/>
    </source>
</evidence>